<proteinExistence type="predicted"/>
<feature type="transmembrane region" description="Helical" evidence="1">
    <location>
        <begin position="12"/>
        <end position="34"/>
    </location>
</feature>
<sequence>MNNSISGEFLLFSLKLILNENYYFLFFLILFYSFSEDNTSVPDDWPEENNFSEEILFSEYVEGTSFNKTLEMVNLTGKIYKPGS</sequence>
<dbReference type="Proteomes" id="UP000232673">
    <property type="component" value="Unassembled WGS sequence"/>
</dbReference>
<evidence type="ECO:0000256" key="1">
    <source>
        <dbReference type="SAM" id="Phobius"/>
    </source>
</evidence>
<reference evidence="2 3" key="1">
    <citation type="submission" date="2015-10" db="EMBL/GenBank/DDBJ databases">
        <title>Draft genome sequence of Salegentibacter salinarum KCTC 12975.</title>
        <authorList>
            <person name="Lin W."/>
            <person name="Zheng Q."/>
        </authorList>
    </citation>
    <scope>NUCLEOTIDE SEQUENCE [LARGE SCALE GENOMIC DNA]</scope>
    <source>
        <strain evidence="2 3">KCTC 12975</strain>
    </source>
</reference>
<keyword evidence="1" id="KW-0472">Membrane</keyword>
<dbReference type="RefSeq" id="WP_079713681.1">
    <property type="nucleotide sequence ID" value="NZ_FUZC01000010.1"/>
</dbReference>
<evidence type="ECO:0000313" key="3">
    <source>
        <dbReference type="Proteomes" id="UP000232673"/>
    </source>
</evidence>
<comment type="caution">
    <text evidence="2">The sequence shown here is derived from an EMBL/GenBank/DDBJ whole genome shotgun (WGS) entry which is preliminary data.</text>
</comment>
<organism evidence="2 3">
    <name type="scientific">Salegentibacter salinarum</name>
    <dbReference type="NCBI Taxonomy" id="447422"/>
    <lineage>
        <taxon>Bacteria</taxon>
        <taxon>Pseudomonadati</taxon>
        <taxon>Bacteroidota</taxon>
        <taxon>Flavobacteriia</taxon>
        <taxon>Flavobacteriales</taxon>
        <taxon>Flavobacteriaceae</taxon>
        <taxon>Salegentibacter</taxon>
    </lineage>
</organism>
<keyword evidence="1" id="KW-1133">Transmembrane helix</keyword>
<evidence type="ECO:0000313" key="2">
    <source>
        <dbReference type="EMBL" id="PKD20954.1"/>
    </source>
</evidence>
<gene>
    <name evidence="2" type="ORF">APR41_13050</name>
</gene>
<keyword evidence="3" id="KW-1185">Reference proteome</keyword>
<protein>
    <submittedName>
        <fullName evidence="2">Uncharacterized protein</fullName>
    </submittedName>
</protein>
<dbReference type="AlphaFoldDB" id="A0A2N0U1S8"/>
<dbReference type="OrthoDB" id="1016457at2"/>
<keyword evidence="1" id="KW-0812">Transmembrane</keyword>
<dbReference type="EMBL" id="LKTS01000003">
    <property type="protein sequence ID" value="PKD20954.1"/>
    <property type="molecule type" value="Genomic_DNA"/>
</dbReference>
<name>A0A2N0U1S8_9FLAO</name>
<accession>A0A2N0U1S8</accession>